<dbReference type="EMBL" id="PDNB01000014">
    <property type="protein sequence ID" value="PGH16800.1"/>
    <property type="molecule type" value="Genomic_DNA"/>
</dbReference>
<dbReference type="OrthoDB" id="5424209at2759"/>
<evidence type="ECO:0000313" key="2">
    <source>
        <dbReference type="EMBL" id="PGH16800.1"/>
    </source>
</evidence>
<protein>
    <submittedName>
        <fullName evidence="2">Uncharacterized protein</fullName>
    </submittedName>
</protein>
<evidence type="ECO:0000256" key="1">
    <source>
        <dbReference type="SAM" id="MobiDB-lite"/>
    </source>
</evidence>
<gene>
    <name evidence="2" type="ORF">AJ79_01444</name>
</gene>
<dbReference type="Proteomes" id="UP000223968">
    <property type="component" value="Unassembled WGS sequence"/>
</dbReference>
<comment type="caution">
    <text evidence="2">The sequence shown here is derived from an EMBL/GenBank/DDBJ whole genome shotgun (WGS) entry which is preliminary data.</text>
</comment>
<name>A0A2B7Y6F9_9EURO</name>
<proteinExistence type="predicted"/>
<organism evidence="2 3">
    <name type="scientific">Helicocarpus griseus UAMH5409</name>
    <dbReference type="NCBI Taxonomy" id="1447875"/>
    <lineage>
        <taxon>Eukaryota</taxon>
        <taxon>Fungi</taxon>
        <taxon>Dikarya</taxon>
        <taxon>Ascomycota</taxon>
        <taxon>Pezizomycotina</taxon>
        <taxon>Eurotiomycetes</taxon>
        <taxon>Eurotiomycetidae</taxon>
        <taxon>Onygenales</taxon>
        <taxon>Ajellomycetaceae</taxon>
        <taxon>Helicocarpus</taxon>
    </lineage>
</organism>
<dbReference type="AlphaFoldDB" id="A0A2B7Y6F9"/>
<evidence type="ECO:0000313" key="3">
    <source>
        <dbReference type="Proteomes" id="UP000223968"/>
    </source>
</evidence>
<keyword evidence="3" id="KW-1185">Reference proteome</keyword>
<accession>A0A2B7Y6F9</accession>
<sequence>MEGTSPLLAGHELPTPLDSPRKRRRAMRESDETEGDMTIENYIYRSDPYRSTTLPNTSPWPLDLEDAPHLQERLRPLEDEVRKILDKHGFPKTADFLPYVASKRHYPGGTPPVNLLLVWLRADDYTPKELSPARDEFSQLFQIQNILDMHVEICNRDLCFYPSLFPLRPDHEIIKSYERAKGRIVDVVHERLKTHWKVVCPFSIGRTEPTALPAFVVIVEPQTFCELA</sequence>
<reference evidence="2 3" key="1">
    <citation type="submission" date="2017-10" db="EMBL/GenBank/DDBJ databases">
        <title>Comparative genomics in systemic dimorphic fungi from Ajellomycetaceae.</title>
        <authorList>
            <person name="Munoz J.F."/>
            <person name="Mcewen J.G."/>
            <person name="Clay O.K."/>
            <person name="Cuomo C.A."/>
        </authorList>
    </citation>
    <scope>NUCLEOTIDE SEQUENCE [LARGE SCALE GENOMIC DNA]</scope>
    <source>
        <strain evidence="2 3">UAMH5409</strain>
    </source>
</reference>
<feature type="region of interest" description="Disordered" evidence="1">
    <location>
        <begin position="1"/>
        <end position="39"/>
    </location>
</feature>